<accession>A0A3S5CKQ0</accession>
<dbReference type="InterPro" id="IPR009316">
    <property type="entry name" value="COG2"/>
</dbReference>
<evidence type="ECO:0000313" key="2">
    <source>
        <dbReference type="Proteomes" id="UP000784294"/>
    </source>
</evidence>
<gene>
    <name evidence="1" type="ORF">PXEA_LOCUS22599</name>
</gene>
<organism evidence="1 2">
    <name type="scientific">Protopolystoma xenopodis</name>
    <dbReference type="NCBI Taxonomy" id="117903"/>
    <lineage>
        <taxon>Eukaryota</taxon>
        <taxon>Metazoa</taxon>
        <taxon>Spiralia</taxon>
        <taxon>Lophotrochozoa</taxon>
        <taxon>Platyhelminthes</taxon>
        <taxon>Monogenea</taxon>
        <taxon>Polyopisthocotylea</taxon>
        <taxon>Polystomatidea</taxon>
        <taxon>Polystomatidae</taxon>
        <taxon>Protopolystoma</taxon>
    </lineage>
</organism>
<dbReference type="GO" id="GO:0006891">
    <property type="term" value="P:intra-Golgi vesicle-mediated transport"/>
    <property type="evidence" value="ECO:0007669"/>
    <property type="project" value="TreeGrafter"/>
</dbReference>
<dbReference type="PANTHER" id="PTHR12961:SF0">
    <property type="entry name" value="CONSERVED OLIGOMERIC GOLGI COMPLEX SUBUNIT 2"/>
    <property type="match status" value="1"/>
</dbReference>
<dbReference type="PANTHER" id="PTHR12961">
    <property type="entry name" value="CONSERVED OLIGOMERIC GOLGI COMPLEX COMPONENT 2"/>
    <property type="match status" value="1"/>
</dbReference>
<feature type="non-terminal residue" evidence="1">
    <location>
        <position position="132"/>
    </location>
</feature>
<evidence type="ECO:0000313" key="1">
    <source>
        <dbReference type="EMBL" id="VEL29159.1"/>
    </source>
</evidence>
<dbReference type="GO" id="GO:0016020">
    <property type="term" value="C:membrane"/>
    <property type="evidence" value="ECO:0007669"/>
    <property type="project" value="InterPro"/>
</dbReference>
<sequence length="132" mass="14848">HRLQEDVGQRIERVANEFIKLHFFTRHCREHPILLTTLSPRIQAITERLQQQLEARLTLGLQACQQSLKKGVSNSAIESGTESGSLRLHVAPSSARLIGAPLRQALSTYLAIDKLPAAMIFYRQTAIRPILQ</sequence>
<name>A0A3S5CKQ0_9PLAT</name>
<dbReference type="OrthoDB" id="332281at2759"/>
<feature type="non-terminal residue" evidence="1">
    <location>
        <position position="1"/>
    </location>
</feature>
<dbReference type="AlphaFoldDB" id="A0A3S5CKQ0"/>
<dbReference type="GO" id="GO:0007030">
    <property type="term" value="P:Golgi organization"/>
    <property type="evidence" value="ECO:0007669"/>
    <property type="project" value="InterPro"/>
</dbReference>
<comment type="caution">
    <text evidence="1">The sequence shown here is derived from an EMBL/GenBank/DDBJ whole genome shotgun (WGS) entry which is preliminary data.</text>
</comment>
<dbReference type="EMBL" id="CAAALY010100781">
    <property type="protein sequence ID" value="VEL29159.1"/>
    <property type="molecule type" value="Genomic_DNA"/>
</dbReference>
<dbReference type="GO" id="GO:0017119">
    <property type="term" value="C:Golgi transport complex"/>
    <property type="evidence" value="ECO:0007669"/>
    <property type="project" value="TreeGrafter"/>
</dbReference>
<protein>
    <submittedName>
        <fullName evidence="1">Uncharacterized protein</fullName>
    </submittedName>
</protein>
<reference evidence="1" key="1">
    <citation type="submission" date="2018-11" db="EMBL/GenBank/DDBJ databases">
        <authorList>
            <consortium name="Pathogen Informatics"/>
        </authorList>
    </citation>
    <scope>NUCLEOTIDE SEQUENCE</scope>
</reference>
<dbReference type="Proteomes" id="UP000784294">
    <property type="component" value="Unassembled WGS sequence"/>
</dbReference>
<keyword evidence="2" id="KW-1185">Reference proteome</keyword>
<proteinExistence type="predicted"/>
<dbReference type="GO" id="GO:0015031">
    <property type="term" value="P:protein transport"/>
    <property type="evidence" value="ECO:0007669"/>
    <property type="project" value="InterPro"/>
</dbReference>